<keyword evidence="1" id="KW-0472">Membrane</keyword>
<evidence type="ECO:0008006" key="4">
    <source>
        <dbReference type="Google" id="ProtNLM"/>
    </source>
</evidence>
<dbReference type="STRING" id="1936003.STSP2_02778"/>
<dbReference type="KEGG" id="alus:STSP2_02778"/>
<evidence type="ECO:0000313" key="2">
    <source>
        <dbReference type="EMBL" id="AQT69585.1"/>
    </source>
</evidence>
<evidence type="ECO:0000256" key="1">
    <source>
        <dbReference type="SAM" id="Phobius"/>
    </source>
</evidence>
<dbReference type="AlphaFoldDB" id="A0A1U9NP14"/>
<keyword evidence="1" id="KW-1133">Transmembrane helix</keyword>
<dbReference type="RefSeq" id="WP_146663258.1">
    <property type="nucleotide sequence ID" value="NZ_CP019791.1"/>
</dbReference>
<accession>A0A1U9NP14</accession>
<protein>
    <recommendedName>
        <fullName evidence="4">Prepilin-type N-terminal cleavage/methylation domain-containing protein</fullName>
    </recommendedName>
</protein>
<sequence>MCKSIRYSAAQNRQLIRLNRPAFTLVELAVTSVLSTIVVLSAMVMMVDQTRGWHDIYSKVHGDVAVDSTFSRRVFERTCRKATERRAEINEDGNELIVFYFSESAPNDASWPDRYARFHISNDELMLVEGDLTAGEWIRQAADSHRVLARNVSELNFAARNNAIQMNLKLDDGENFSSMVCSASRHN</sequence>
<gene>
    <name evidence="2" type="ORF">STSP2_02778</name>
</gene>
<name>A0A1U9NP14_9BACT</name>
<organism evidence="2 3">
    <name type="scientific">Anaerohalosphaera lusitana</name>
    <dbReference type="NCBI Taxonomy" id="1936003"/>
    <lineage>
        <taxon>Bacteria</taxon>
        <taxon>Pseudomonadati</taxon>
        <taxon>Planctomycetota</taxon>
        <taxon>Phycisphaerae</taxon>
        <taxon>Sedimentisphaerales</taxon>
        <taxon>Anaerohalosphaeraceae</taxon>
        <taxon>Anaerohalosphaera</taxon>
    </lineage>
</organism>
<reference evidence="3" key="1">
    <citation type="submission" date="2017-02" db="EMBL/GenBank/DDBJ databases">
        <title>Comparative genomics and description of representatives of a novel lineage of planctomycetes thriving in anoxic sediments.</title>
        <authorList>
            <person name="Spring S."/>
            <person name="Bunk B."/>
            <person name="Sproer C."/>
        </authorList>
    </citation>
    <scope>NUCLEOTIDE SEQUENCE [LARGE SCALE GENOMIC DNA]</scope>
    <source>
        <strain evidence="3">ST-NAGAB-D1</strain>
    </source>
</reference>
<evidence type="ECO:0000313" key="3">
    <source>
        <dbReference type="Proteomes" id="UP000189674"/>
    </source>
</evidence>
<proteinExistence type="predicted"/>
<dbReference type="Proteomes" id="UP000189674">
    <property type="component" value="Chromosome"/>
</dbReference>
<feature type="transmembrane region" description="Helical" evidence="1">
    <location>
        <begin position="21"/>
        <end position="47"/>
    </location>
</feature>
<keyword evidence="1" id="KW-0812">Transmembrane</keyword>
<keyword evidence="3" id="KW-1185">Reference proteome</keyword>
<dbReference type="EMBL" id="CP019791">
    <property type="protein sequence ID" value="AQT69585.1"/>
    <property type="molecule type" value="Genomic_DNA"/>
</dbReference>